<dbReference type="AlphaFoldDB" id="B1ZCZ3"/>
<evidence type="ECO:0000313" key="2">
    <source>
        <dbReference type="EMBL" id="ACB80862.1"/>
    </source>
</evidence>
<accession>B1ZCZ3</accession>
<name>B1ZCZ3_METPB</name>
<dbReference type="EMBL" id="CP001029">
    <property type="protein sequence ID" value="ACB80862.1"/>
    <property type="molecule type" value="Genomic_DNA"/>
</dbReference>
<proteinExistence type="predicted"/>
<evidence type="ECO:0000256" key="1">
    <source>
        <dbReference type="SAM" id="SignalP"/>
    </source>
</evidence>
<dbReference type="RefSeq" id="WP_012454584.1">
    <property type="nucleotide sequence ID" value="NC_010725.1"/>
</dbReference>
<feature type="signal peptide" evidence="1">
    <location>
        <begin position="1"/>
        <end position="24"/>
    </location>
</feature>
<sequence>MMAGMRRILISLPLLLLSLSSASAEQMKPEVCDKLRDALYAVVKAVDGSIKMAESLELRDRREDVGPKTRAALEQMTATRLRFQASLFEYKAASRAAAEQIASCSE</sequence>
<dbReference type="HOGENOM" id="CLU_2220070_0_0_5"/>
<organism evidence="2 3">
    <name type="scientific">Methylorubrum populi (strain ATCC BAA-705 / NCIMB 13946 / BJ001)</name>
    <name type="common">Methylobacterium populi</name>
    <dbReference type="NCBI Taxonomy" id="441620"/>
    <lineage>
        <taxon>Bacteria</taxon>
        <taxon>Pseudomonadati</taxon>
        <taxon>Pseudomonadota</taxon>
        <taxon>Alphaproteobacteria</taxon>
        <taxon>Hyphomicrobiales</taxon>
        <taxon>Methylobacteriaceae</taxon>
        <taxon>Methylorubrum</taxon>
    </lineage>
</organism>
<evidence type="ECO:0000313" key="3">
    <source>
        <dbReference type="Proteomes" id="UP000007136"/>
    </source>
</evidence>
<gene>
    <name evidence="2" type="ordered locus">Mpop_2707</name>
</gene>
<reference evidence="2" key="1">
    <citation type="submission" date="2008-04" db="EMBL/GenBank/DDBJ databases">
        <title>Complete sequence of chromosome of Methylobacterium populi BJ001.</title>
        <authorList>
            <consortium name="US DOE Joint Genome Institute"/>
            <person name="Copeland A."/>
            <person name="Lucas S."/>
            <person name="Lapidus A."/>
            <person name="Glavina del Rio T."/>
            <person name="Dalin E."/>
            <person name="Tice H."/>
            <person name="Bruce D."/>
            <person name="Goodwin L."/>
            <person name="Pitluck S."/>
            <person name="Chertkov O."/>
            <person name="Brettin T."/>
            <person name="Detter J.C."/>
            <person name="Han C."/>
            <person name="Kuske C.R."/>
            <person name="Schmutz J."/>
            <person name="Larimer F."/>
            <person name="Land M."/>
            <person name="Hauser L."/>
            <person name="Kyrpides N."/>
            <person name="Mikhailova N."/>
            <person name="Marx C."/>
            <person name="Richardson P."/>
        </authorList>
    </citation>
    <scope>NUCLEOTIDE SEQUENCE [LARGE SCALE GENOMIC DNA]</scope>
    <source>
        <strain evidence="2">BJ001</strain>
    </source>
</reference>
<dbReference type="KEGG" id="mpo:Mpop_2707"/>
<keyword evidence="1" id="KW-0732">Signal</keyword>
<dbReference type="Proteomes" id="UP000007136">
    <property type="component" value="Chromosome"/>
</dbReference>
<protein>
    <submittedName>
        <fullName evidence="2">Uncharacterized protein</fullName>
    </submittedName>
</protein>
<feature type="chain" id="PRO_5002772311" evidence="1">
    <location>
        <begin position="25"/>
        <end position="106"/>
    </location>
</feature>